<evidence type="ECO:0000256" key="1">
    <source>
        <dbReference type="SAM" id="MobiDB-lite"/>
    </source>
</evidence>
<keyword evidence="4" id="KW-1185">Reference proteome</keyword>
<accession>A0ABZ3H6Y5</accession>
<feature type="compositionally biased region" description="Basic and acidic residues" evidence="1">
    <location>
        <begin position="66"/>
        <end position="89"/>
    </location>
</feature>
<organism evidence="3 4">
    <name type="scientific">Sulfurimonas diazotrophicus</name>
    <dbReference type="NCBI Taxonomy" id="3131939"/>
    <lineage>
        <taxon>Bacteria</taxon>
        <taxon>Pseudomonadati</taxon>
        <taxon>Campylobacterota</taxon>
        <taxon>Epsilonproteobacteria</taxon>
        <taxon>Campylobacterales</taxon>
        <taxon>Sulfurimonadaceae</taxon>
        <taxon>Sulfurimonas</taxon>
    </lineage>
</organism>
<sequence length="307" mass="35286">MRYSNFISVTAALLIGSAGLHAAPDHDGRKDNDRGGSKQERSYNNKQDRSYSQERSNSRSNTLGQEIRRDRTQPSKGEIRREEVRRSEPQKYTPHPVRPAPVVRPNQREENRYTEQRTVRPQKGDQRNVGKRVAPPAKGGVVHIDKHKHYYRPPGARPLTYYQRPGYVVRSLPRVAISLSLGGLVFYYADGLYYRHHDRGFIVAAPPVGLVVRTLPVGYTVFVHSGLTYYYYADVYYTWDTYRNAYRVVNPPVTYYDVEFAPGQVLDYLPDGAYSVTINGAQYYRYANTYFMQAIQGDRVVYIVVTP</sequence>
<feature type="compositionally biased region" description="Basic and acidic residues" evidence="1">
    <location>
        <begin position="23"/>
        <end position="52"/>
    </location>
</feature>
<feature type="chain" id="PRO_5045270569" evidence="2">
    <location>
        <begin position="23"/>
        <end position="307"/>
    </location>
</feature>
<gene>
    <name evidence="3" type="ORF">WCY31_07795</name>
</gene>
<evidence type="ECO:0000256" key="2">
    <source>
        <dbReference type="SAM" id="SignalP"/>
    </source>
</evidence>
<dbReference type="InterPro" id="IPR045398">
    <property type="entry name" value="DUF6515"/>
</dbReference>
<feature type="compositionally biased region" description="Basic and acidic residues" evidence="1">
    <location>
        <begin position="106"/>
        <end position="128"/>
    </location>
</feature>
<reference evidence="3 4" key="1">
    <citation type="submission" date="2024-03" db="EMBL/GenBank/DDBJ databases">
        <title>Sulfurimonas sp. HSL3-1.</title>
        <authorList>
            <person name="Wang S."/>
        </authorList>
    </citation>
    <scope>NUCLEOTIDE SEQUENCE [LARGE SCALE GENOMIC DNA]</scope>
    <source>
        <strain evidence="3 4">HSL3-1</strain>
    </source>
</reference>
<feature type="region of interest" description="Disordered" evidence="1">
    <location>
        <begin position="21"/>
        <end position="137"/>
    </location>
</feature>
<dbReference type="Pfam" id="PF20125">
    <property type="entry name" value="DUF6515"/>
    <property type="match status" value="1"/>
</dbReference>
<dbReference type="EMBL" id="CP147920">
    <property type="protein sequence ID" value="XAU14157.1"/>
    <property type="molecule type" value="Genomic_DNA"/>
</dbReference>
<keyword evidence="2" id="KW-0732">Signal</keyword>
<evidence type="ECO:0000313" key="3">
    <source>
        <dbReference type="EMBL" id="XAU14157.1"/>
    </source>
</evidence>
<feature type="signal peptide" evidence="2">
    <location>
        <begin position="1"/>
        <end position="22"/>
    </location>
</feature>
<name>A0ABZ3H6Y5_9BACT</name>
<dbReference type="Proteomes" id="UP001447842">
    <property type="component" value="Chromosome"/>
</dbReference>
<feature type="compositionally biased region" description="Polar residues" evidence="1">
    <location>
        <begin position="53"/>
        <end position="64"/>
    </location>
</feature>
<proteinExistence type="predicted"/>
<evidence type="ECO:0000313" key="4">
    <source>
        <dbReference type="Proteomes" id="UP001447842"/>
    </source>
</evidence>
<protein>
    <submittedName>
        <fullName evidence="3">DUF6515 family protein</fullName>
    </submittedName>
</protein>
<dbReference type="RefSeq" id="WP_345971964.1">
    <property type="nucleotide sequence ID" value="NZ_CP147920.1"/>
</dbReference>